<dbReference type="GO" id="GO:0031388">
    <property type="term" value="P:organic acid phosphorylation"/>
    <property type="evidence" value="ECO:0007669"/>
    <property type="project" value="UniProtKB-UniRule"/>
</dbReference>
<comment type="caution">
    <text evidence="5">The sequence shown here is derived from an EMBL/GenBank/DDBJ whole genome shotgun (WGS) entry which is preliminary data.</text>
</comment>
<name>A0A8J3FC73_9BACI</name>
<reference evidence="5" key="1">
    <citation type="journal article" date="2014" name="Int. J. Syst. Evol. Microbiol.">
        <title>Complete genome sequence of Corynebacterium casei LMG S-19264T (=DSM 44701T), isolated from a smear-ripened cheese.</title>
        <authorList>
            <consortium name="US DOE Joint Genome Institute (JGI-PGF)"/>
            <person name="Walter F."/>
            <person name="Albersmeier A."/>
            <person name="Kalinowski J."/>
            <person name="Ruckert C."/>
        </authorList>
    </citation>
    <scope>NUCLEOTIDE SEQUENCE</scope>
    <source>
        <strain evidence="5">JCM 14719</strain>
    </source>
</reference>
<comment type="similarity">
    <text evidence="1 4">Belongs to the glycerate kinase type-1 family.</text>
</comment>
<proteinExistence type="inferred from homology"/>
<evidence type="ECO:0000313" key="5">
    <source>
        <dbReference type="EMBL" id="GGK04592.1"/>
    </source>
</evidence>
<dbReference type="GO" id="GO:0008887">
    <property type="term" value="F:glycerate kinase activity"/>
    <property type="evidence" value="ECO:0007669"/>
    <property type="project" value="UniProtKB-UniRule"/>
</dbReference>
<dbReference type="PANTHER" id="PTHR21599:SF0">
    <property type="entry name" value="GLYCERATE KINASE"/>
    <property type="match status" value="1"/>
</dbReference>
<dbReference type="InterPro" id="IPR018193">
    <property type="entry name" value="Glyc_kinase_flavodox-like_fold"/>
</dbReference>
<reference evidence="5" key="2">
    <citation type="submission" date="2020-09" db="EMBL/GenBank/DDBJ databases">
        <authorList>
            <person name="Sun Q."/>
            <person name="Ohkuma M."/>
        </authorList>
    </citation>
    <scope>NUCLEOTIDE SEQUENCE</scope>
    <source>
        <strain evidence="5">JCM 14719</strain>
    </source>
</reference>
<dbReference type="Gene3D" id="3.90.1510.10">
    <property type="entry name" value="Glycerate kinase, domain 2"/>
    <property type="match status" value="1"/>
</dbReference>
<dbReference type="InterPro" id="IPR004381">
    <property type="entry name" value="Glycerate_kinase"/>
</dbReference>
<evidence type="ECO:0000256" key="1">
    <source>
        <dbReference type="ARBA" id="ARBA00006284"/>
    </source>
</evidence>
<organism evidence="5 6">
    <name type="scientific">Calditerricola satsumensis</name>
    <dbReference type="NCBI Taxonomy" id="373054"/>
    <lineage>
        <taxon>Bacteria</taxon>
        <taxon>Bacillati</taxon>
        <taxon>Bacillota</taxon>
        <taxon>Bacilli</taxon>
        <taxon>Bacillales</taxon>
        <taxon>Bacillaceae</taxon>
        <taxon>Calditerricola</taxon>
    </lineage>
</organism>
<dbReference type="PANTHER" id="PTHR21599">
    <property type="entry name" value="GLYCERATE KINASE"/>
    <property type="match status" value="1"/>
</dbReference>
<dbReference type="InterPro" id="IPR018197">
    <property type="entry name" value="Glycerate_kinase_RE-like"/>
</dbReference>
<protein>
    <submittedName>
        <fullName evidence="5">Glycerate kinase</fullName>
    </submittedName>
</protein>
<dbReference type="EMBL" id="BMOF01000041">
    <property type="protein sequence ID" value="GGK04592.1"/>
    <property type="molecule type" value="Genomic_DNA"/>
</dbReference>
<dbReference type="Proteomes" id="UP000637720">
    <property type="component" value="Unassembled WGS sequence"/>
</dbReference>
<dbReference type="NCBIfam" id="TIGR00045">
    <property type="entry name" value="glycerate kinase"/>
    <property type="match status" value="1"/>
</dbReference>
<evidence type="ECO:0000256" key="2">
    <source>
        <dbReference type="ARBA" id="ARBA00022679"/>
    </source>
</evidence>
<dbReference type="AlphaFoldDB" id="A0A8J3FC73"/>
<dbReference type="Pfam" id="PF02595">
    <property type="entry name" value="Gly_kinase"/>
    <property type="match status" value="1"/>
</dbReference>
<sequence length="394" mass="41292">MRILIAPDSFKGSLTSRQVAAAMARGVKRACPKAEVMCLPLADGGEGTMEVLVAATGGRTVPVRVTGPLGEPVTAHYGVLGDEKTVVVELAAASGLNLVPPERRDPLRASTYGTGELIRHAWEAGYRRFLIGLGGSATNDGGAGLLQALGVRLYDAEGQLLPPGGAALERLARIEWPERDAWHAATVTVLCDVDNPLLGPRGASRVFGPQKGATPEMVDALERALARWADVTAAFLGEDHRHRPGAGAAGGTGFALMAYLRAAVRPGIEAVMEAVGFAEQASGADLILTGEGKLDRQTLHGKTVAGVCRVAKDRGVPVIALAGAVELEGQDCDALGLAGAFSILSRPMTLSEALAEGERLVEHAAEQVVRLWRHASRRANRMEREGGRVPPETP</sequence>
<dbReference type="PIRSF" id="PIRSF006078">
    <property type="entry name" value="GlxK"/>
    <property type="match status" value="1"/>
</dbReference>
<evidence type="ECO:0000313" key="6">
    <source>
        <dbReference type="Proteomes" id="UP000637720"/>
    </source>
</evidence>
<gene>
    <name evidence="5" type="primary">garK</name>
    <name evidence="5" type="ORF">GCM10007043_18240</name>
</gene>
<dbReference type="SUPFAM" id="SSF110738">
    <property type="entry name" value="Glycerate kinase I"/>
    <property type="match status" value="1"/>
</dbReference>
<keyword evidence="6" id="KW-1185">Reference proteome</keyword>
<dbReference type="Gene3D" id="3.40.50.10350">
    <property type="entry name" value="Glycerate kinase, domain 1"/>
    <property type="match status" value="1"/>
</dbReference>
<dbReference type="InterPro" id="IPR036129">
    <property type="entry name" value="Glycerate_kinase_sf"/>
</dbReference>
<accession>A0A8J3FC73</accession>
<keyword evidence="3 4" id="KW-0418">Kinase</keyword>
<evidence type="ECO:0000256" key="4">
    <source>
        <dbReference type="PIRNR" id="PIRNR006078"/>
    </source>
</evidence>
<evidence type="ECO:0000256" key="3">
    <source>
        <dbReference type="ARBA" id="ARBA00022777"/>
    </source>
</evidence>
<keyword evidence="2 4" id="KW-0808">Transferase</keyword>